<evidence type="ECO:0000256" key="1">
    <source>
        <dbReference type="SAM" id="Phobius"/>
    </source>
</evidence>
<comment type="caution">
    <text evidence="2">The sequence shown here is derived from an EMBL/GenBank/DDBJ whole genome shotgun (WGS) entry which is preliminary data.</text>
</comment>
<dbReference type="EMBL" id="LWSA01000017">
    <property type="protein sequence ID" value="OCX76842.1"/>
    <property type="molecule type" value="Genomic_DNA"/>
</dbReference>
<dbReference type="AlphaFoldDB" id="A0A1C2HZT0"/>
<proteinExistence type="predicted"/>
<protein>
    <submittedName>
        <fullName evidence="2">Uncharacterized protein</fullName>
    </submittedName>
</protein>
<organism evidence="2 5">
    <name type="scientific">Acidithiobacillus thiooxidans</name>
    <name type="common">Thiobacillus thiooxidans</name>
    <dbReference type="NCBI Taxonomy" id="930"/>
    <lineage>
        <taxon>Bacteria</taxon>
        <taxon>Pseudomonadati</taxon>
        <taxon>Pseudomonadota</taxon>
        <taxon>Acidithiobacillia</taxon>
        <taxon>Acidithiobacillales</taxon>
        <taxon>Acidithiobacillaceae</taxon>
        <taxon>Acidithiobacillus</taxon>
    </lineage>
</organism>
<dbReference type="STRING" id="930.GCA_002079865_04072"/>
<keyword evidence="1" id="KW-0812">Transmembrane</keyword>
<dbReference type="Proteomes" id="UP000095008">
    <property type="component" value="Unassembled WGS sequence"/>
</dbReference>
<dbReference type="Proteomes" id="UP000094893">
    <property type="component" value="Unassembled WGS sequence"/>
</dbReference>
<sequence length="189" mass="21071">MQRMAEIREAPKRDWRRGWTGPLVVFVLLVLGTLWWLGVFHSAQVLEETGSVHAYIYQNFQGTYRQMVKARGKLSPQLPADLRGHPEITMMENESGSGGDAMVKARIGYLVNAGDATPPGWLRGDWPAQRVAKVEVNANAAIASWKAYSALDDWGKARGMPLHYPLFEMMGPGNRYVLLMPLDKSLASS</sequence>
<accession>A0A1C2HZT0</accession>
<keyword evidence="5" id="KW-1185">Reference proteome</keyword>
<evidence type="ECO:0000313" key="5">
    <source>
        <dbReference type="Proteomes" id="UP000095008"/>
    </source>
</evidence>
<evidence type="ECO:0000313" key="3">
    <source>
        <dbReference type="EMBL" id="OCX76842.1"/>
    </source>
</evidence>
<evidence type="ECO:0000313" key="4">
    <source>
        <dbReference type="Proteomes" id="UP000094893"/>
    </source>
</evidence>
<reference evidence="2 4" key="1">
    <citation type="journal article" date="2016" name="Int. J. Mol. Sci.">
        <title>Comparative genomics of the extreme acidophile Acidithiobacillus thiooxidans reveals intraspecific divergence and niche adaptation.</title>
        <authorList>
            <person name="Zhang X."/>
            <person name="Feng X."/>
            <person name="Tao J."/>
            <person name="Ma L."/>
            <person name="Xiao Y."/>
            <person name="Liang Y."/>
            <person name="Liu X."/>
            <person name="Yin H."/>
        </authorList>
    </citation>
    <scope>NUCLEOTIDE SEQUENCE [LARGE SCALE GENOMIC DNA]</scope>
    <source>
        <strain evidence="3 4">A02</strain>
        <strain evidence="2">DXS-W</strain>
    </source>
</reference>
<keyword evidence="1" id="KW-1133">Transmembrane helix</keyword>
<feature type="transmembrane region" description="Helical" evidence="1">
    <location>
        <begin position="21"/>
        <end position="38"/>
    </location>
</feature>
<gene>
    <name evidence="2" type="ORF">A6M23_15920</name>
    <name evidence="3" type="ORF">A6P07_01535</name>
</gene>
<dbReference type="eggNOG" id="COG4978">
    <property type="taxonomic scope" value="Bacteria"/>
</dbReference>
<evidence type="ECO:0000313" key="2">
    <source>
        <dbReference type="EMBL" id="OCX69177.1"/>
    </source>
</evidence>
<dbReference type="EMBL" id="LWRY01000231">
    <property type="protein sequence ID" value="OCX69177.1"/>
    <property type="molecule type" value="Genomic_DNA"/>
</dbReference>
<name>A0A1C2HZT0_ACITH</name>
<keyword evidence="1" id="KW-0472">Membrane</keyword>